<dbReference type="Pfam" id="PF17782">
    <property type="entry name" value="WHD_DprA"/>
    <property type="match status" value="1"/>
</dbReference>
<evidence type="ECO:0000259" key="1">
    <source>
        <dbReference type="Pfam" id="PF17782"/>
    </source>
</evidence>
<dbReference type="Gene3D" id="1.10.10.10">
    <property type="entry name" value="Winged helix-like DNA-binding domain superfamily/Winged helix DNA-binding domain"/>
    <property type="match status" value="1"/>
</dbReference>
<comment type="caution">
    <text evidence="2">The sequence shown here is derived from an EMBL/GenBank/DDBJ whole genome shotgun (WGS) entry which is preliminary data.</text>
</comment>
<dbReference type="PANTHER" id="PTHR43022:SF1">
    <property type="entry name" value="PROTEIN SMF"/>
    <property type="match status" value="1"/>
</dbReference>
<name>A0A6C8YX96_SALTM</name>
<dbReference type="GO" id="GO:0009294">
    <property type="term" value="P:DNA-mediated transformation"/>
    <property type="evidence" value="ECO:0007669"/>
    <property type="project" value="InterPro"/>
</dbReference>
<sequence length="135" mass="14912">HIDNLNAKGCHQLIREGATLVDHPSQILEDLSIFKSPIVKTTEDKTAPKVAQAVSNSTQLLSESASNTQPHQAPLAMDVAPHLQTLLNQLDWVGQDLDSLVDKTRTDIATLMGWLIELELMGLVMQRGGLYMRCR</sequence>
<dbReference type="Proteomes" id="UP000885258">
    <property type="component" value="Unassembled WGS sequence"/>
</dbReference>
<dbReference type="PANTHER" id="PTHR43022">
    <property type="entry name" value="PROTEIN SMF"/>
    <property type="match status" value="1"/>
</dbReference>
<evidence type="ECO:0000313" key="2">
    <source>
        <dbReference type="EMBL" id="MIT52499.1"/>
    </source>
</evidence>
<dbReference type="InterPro" id="IPR003488">
    <property type="entry name" value="DprA"/>
</dbReference>
<reference evidence="2" key="1">
    <citation type="submission" date="2018-08" db="EMBL/GenBank/DDBJ databases">
        <authorList>
            <person name="Ashton P.M."/>
            <person name="Dallman T."/>
            <person name="Nair S."/>
            <person name="De Pinna E."/>
            <person name="Peters T."/>
            <person name="Grant K."/>
        </authorList>
    </citation>
    <scope>NUCLEOTIDE SEQUENCE [LARGE SCALE GENOMIC DNA]</scope>
    <source>
        <strain evidence="2">29290</strain>
    </source>
</reference>
<dbReference type="InterPro" id="IPR036388">
    <property type="entry name" value="WH-like_DNA-bd_sf"/>
</dbReference>
<dbReference type="InterPro" id="IPR041614">
    <property type="entry name" value="DprA_WH"/>
</dbReference>
<protein>
    <submittedName>
        <fullName evidence="2">DNA-protecting protein DprA</fullName>
    </submittedName>
</protein>
<feature type="non-terminal residue" evidence="2">
    <location>
        <position position="1"/>
    </location>
</feature>
<proteinExistence type="predicted"/>
<feature type="non-terminal residue" evidence="2">
    <location>
        <position position="135"/>
    </location>
</feature>
<gene>
    <name evidence="2" type="ORF">AU613_27245</name>
</gene>
<dbReference type="EMBL" id="RSUA01000226">
    <property type="protein sequence ID" value="MIT52499.1"/>
    <property type="molecule type" value="Genomic_DNA"/>
</dbReference>
<accession>A0A6C8YX96</accession>
<dbReference type="AlphaFoldDB" id="A0A6C8YX96"/>
<feature type="domain" description="DprA winged helix" evidence="1">
    <location>
        <begin position="72"/>
        <end position="129"/>
    </location>
</feature>
<organism evidence="2">
    <name type="scientific">Salmonella typhimurium</name>
    <dbReference type="NCBI Taxonomy" id="90371"/>
    <lineage>
        <taxon>Bacteria</taxon>
        <taxon>Pseudomonadati</taxon>
        <taxon>Pseudomonadota</taxon>
        <taxon>Gammaproteobacteria</taxon>
        <taxon>Enterobacterales</taxon>
        <taxon>Enterobacteriaceae</taxon>
        <taxon>Salmonella</taxon>
    </lineage>
</organism>